<protein>
    <submittedName>
        <fullName evidence="1">Uncharacterized protein</fullName>
    </submittedName>
</protein>
<accession>A0ACB9N2S3</accession>
<dbReference type="Proteomes" id="UP001057402">
    <property type="component" value="Chromosome 8"/>
</dbReference>
<reference evidence="2" key="1">
    <citation type="journal article" date="2023" name="Front. Plant Sci.">
        <title>Chromosomal-level genome assembly of Melastoma candidum provides insights into trichome evolution.</title>
        <authorList>
            <person name="Zhong Y."/>
            <person name="Wu W."/>
            <person name="Sun C."/>
            <person name="Zou P."/>
            <person name="Liu Y."/>
            <person name="Dai S."/>
            <person name="Zhou R."/>
        </authorList>
    </citation>
    <scope>NUCLEOTIDE SEQUENCE [LARGE SCALE GENOMIC DNA]</scope>
</reference>
<evidence type="ECO:0000313" key="1">
    <source>
        <dbReference type="EMBL" id="KAI4330794.1"/>
    </source>
</evidence>
<gene>
    <name evidence="1" type="ORF">MLD38_029043</name>
</gene>
<sequence length="151" mass="16497">MAGGELTHEMEVNVAAPKAWELYGTLRLSEMVRQELSHILSGVEVVEGDGGVGTIIKLTFQSGMSYKELFTKVDNEKFHKETETVEGGFLDLGFSLYRVTFDIFEKGSDACNIKTTIQYQVKEDSTVDTSIVSIGPLAAVAEAAKKQLTSP</sequence>
<evidence type="ECO:0000313" key="2">
    <source>
        <dbReference type="Proteomes" id="UP001057402"/>
    </source>
</evidence>
<name>A0ACB9N2S3_9MYRT</name>
<dbReference type="EMBL" id="CM042887">
    <property type="protein sequence ID" value="KAI4330794.1"/>
    <property type="molecule type" value="Genomic_DNA"/>
</dbReference>
<proteinExistence type="predicted"/>
<keyword evidence="2" id="KW-1185">Reference proteome</keyword>
<comment type="caution">
    <text evidence="1">The sequence shown here is derived from an EMBL/GenBank/DDBJ whole genome shotgun (WGS) entry which is preliminary data.</text>
</comment>
<organism evidence="1 2">
    <name type="scientific">Melastoma candidum</name>
    <dbReference type="NCBI Taxonomy" id="119954"/>
    <lineage>
        <taxon>Eukaryota</taxon>
        <taxon>Viridiplantae</taxon>
        <taxon>Streptophyta</taxon>
        <taxon>Embryophyta</taxon>
        <taxon>Tracheophyta</taxon>
        <taxon>Spermatophyta</taxon>
        <taxon>Magnoliopsida</taxon>
        <taxon>eudicotyledons</taxon>
        <taxon>Gunneridae</taxon>
        <taxon>Pentapetalae</taxon>
        <taxon>rosids</taxon>
        <taxon>malvids</taxon>
        <taxon>Myrtales</taxon>
        <taxon>Melastomataceae</taxon>
        <taxon>Melastomatoideae</taxon>
        <taxon>Melastomateae</taxon>
        <taxon>Melastoma</taxon>
    </lineage>
</organism>